<proteinExistence type="inferred from homology"/>
<dbReference type="OrthoDB" id="2012278at2759"/>
<feature type="chain" id="PRO_5025680273" evidence="4">
    <location>
        <begin position="20"/>
        <end position="487"/>
    </location>
</feature>
<gene>
    <name evidence="7" type="ORF">BDU57DRAFT_587984</name>
</gene>
<evidence type="ECO:0000313" key="8">
    <source>
        <dbReference type="Proteomes" id="UP000800096"/>
    </source>
</evidence>
<accession>A0A6A5QRL7</accession>
<dbReference type="AlphaFoldDB" id="A0A6A5QRL7"/>
<dbReference type="GO" id="GO:0004348">
    <property type="term" value="F:glucosylceramidase activity"/>
    <property type="evidence" value="ECO:0007669"/>
    <property type="project" value="InterPro"/>
</dbReference>
<protein>
    <submittedName>
        <fullName evidence="7">Glycoside hydrolase superfamily</fullName>
    </submittedName>
</protein>
<dbReference type="Proteomes" id="UP000800096">
    <property type="component" value="Unassembled WGS sequence"/>
</dbReference>
<evidence type="ECO:0000256" key="1">
    <source>
        <dbReference type="ARBA" id="ARBA00005382"/>
    </source>
</evidence>
<dbReference type="Gene3D" id="2.60.40.1180">
    <property type="entry name" value="Golgi alpha-mannosidase II"/>
    <property type="match status" value="1"/>
</dbReference>
<dbReference type="GO" id="GO:0016020">
    <property type="term" value="C:membrane"/>
    <property type="evidence" value="ECO:0007669"/>
    <property type="project" value="GOC"/>
</dbReference>
<feature type="domain" description="Endo-beta-1,6-galactanase-like" evidence="5">
    <location>
        <begin position="29"/>
        <end position="290"/>
    </location>
</feature>
<keyword evidence="8" id="KW-1185">Reference proteome</keyword>
<dbReference type="PANTHER" id="PTHR11069:SF23">
    <property type="entry name" value="LYSOSOMAL ACID GLUCOSYLCERAMIDASE"/>
    <property type="match status" value="1"/>
</dbReference>
<feature type="signal peptide" evidence="4">
    <location>
        <begin position="1"/>
        <end position="19"/>
    </location>
</feature>
<evidence type="ECO:0000313" key="7">
    <source>
        <dbReference type="EMBL" id="KAF1917204.1"/>
    </source>
</evidence>
<dbReference type="InterPro" id="IPR017853">
    <property type="entry name" value="GH"/>
</dbReference>
<evidence type="ECO:0000259" key="5">
    <source>
        <dbReference type="Pfam" id="PF14587"/>
    </source>
</evidence>
<organism evidence="7 8">
    <name type="scientific">Ampelomyces quisqualis</name>
    <name type="common">Powdery mildew agent</name>
    <dbReference type="NCBI Taxonomy" id="50730"/>
    <lineage>
        <taxon>Eukaryota</taxon>
        <taxon>Fungi</taxon>
        <taxon>Dikarya</taxon>
        <taxon>Ascomycota</taxon>
        <taxon>Pezizomycotina</taxon>
        <taxon>Dothideomycetes</taxon>
        <taxon>Pleosporomycetidae</taxon>
        <taxon>Pleosporales</taxon>
        <taxon>Pleosporineae</taxon>
        <taxon>Phaeosphaeriaceae</taxon>
        <taxon>Ampelomyces</taxon>
    </lineage>
</organism>
<dbReference type="Gene3D" id="3.20.20.80">
    <property type="entry name" value="Glycosidases"/>
    <property type="match status" value="1"/>
</dbReference>
<evidence type="ECO:0000259" key="6">
    <source>
        <dbReference type="Pfam" id="PF17189"/>
    </source>
</evidence>
<dbReference type="GO" id="GO:0006680">
    <property type="term" value="P:glucosylceramide catabolic process"/>
    <property type="evidence" value="ECO:0007669"/>
    <property type="project" value="TreeGrafter"/>
</dbReference>
<feature type="domain" description="Glycosyl hydrolase family 30 beta sandwich" evidence="6">
    <location>
        <begin position="386"/>
        <end position="469"/>
    </location>
</feature>
<dbReference type="SUPFAM" id="SSF51011">
    <property type="entry name" value="Glycosyl hydrolase domain"/>
    <property type="match status" value="1"/>
</dbReference>
<dbReference type="InterPro" id="IPR033452">
    <property type="entry name" value="GH30_C"/>
</dbReference>
<dbReference type="SUPFAM" id="SSF51445">
    <property type="entry name" value="(Trans)glycosidases"/>
    <property type="match status" value="1"/>
</dbReference>
<keyword evidence="2 4" id="KW-0732">Signal</keyword>
<dbReference type="InterPro" id="IPR013780">
    <property type="entry name" value="Glyco_hydro_b"/>
</dbReference>
<dbReference type="InterPro" id="IPR039514">
    <property type="entry name" value="6GAL-like"/>
</dbReference>
<dbReference type="EMBL" id="ML979135">
    <property type="protein sequence ID" value="KAF1917204.1"/>
    <property type="molecule type" value="Genomic_DNA"/>
</dbReference>
<evidence type="ECO:0000256" key="4">
    <source>
        <dbReference type="SAM" id="SignalP"/>
    </source>
</evidence>
<comment type="similarity">
    <text evidence="1">Belongs to the glycosyl hydrolase 30 family.</text>
</comment>
<name>A0A6A5QRL7_AMPQU</name>
<dbReference type="Pfam" id="PF17189">
    <property type="entry name" value="Glyco_hydro_30C"/>
    <property type="match status" value="1"/>
</dbReference>
<keyword evidence="3 7" id="KW-0378">Hydrolase</keyword>
<dbReference type="Pfam" id="PF14587">
    <property type="entry name" value="Glyco_hydr_30_2"/>
    <property type="match status" value="1"/>
</dbReference>
<evidence type="ECO:0000256" key="3">
    <source>
        <dbReference type="ARBA" id="ARBA00022801"/>
    </source>
</evidence>
<dbReference type="PANTHER" id="PTHR11069">
    <property type="entry name" value="GLUCOSYLCERAMIDASE"/>
    <property type="match status" value="1"/>
</dbReference>
<dbReference type="InterPro" id="IPR001139">
    <property type="entry name" value="Glyco_hydro_30"/>
</dbReference>
<evidence type="ECO:0000256" key="2">
    <source>
        <dbReference type="ARBA" id="ARBA00022729"/>
    </source>
</evidence>
<sequence length="487" mass="52663">MHVTLPHFAAIAAIPLASASTWLEVRQSQRITVDLTKKYQTIDGFGFSGAFQRANLVVNLQGTKQREVLDLLFNTTTGAGFSIVRNGIGSTPNSNRDYMNTILPNCPSKPSDITSNYSGYVWDGKDSGQLFLSQKAQEYGVQTFYANAWSAPGCMKTNGQDTNGGMLCGISGTNCQSGDWKQAYANYLVAYIKFYASAGIRYTHLAFLNEPDFTTSYASMLSSGTQAAEFIKVLRPTLDSANLTSVAINCCEATGWSIATQHAQQIAAAGAESLIYAITSHEYTSRISGVMRTNARVWQSEYSDLSGSWGIKWYTNGASGDGFTWANTVFNGIVNSNLSAYVFWEAVQDRATNNNNNEKLILIDGQNYEVSKRLYAFAGFRIVRPGAVRIGTSGGSNIKSGAFRNIDNSVAVVIINSAASVQTLGVVLPGYPLVQAWYTDESHSMSAATVMVGMDGTASVRVPGRAMVSLLFKTVESETVIKQTATN</sequence>
<reference evidence="7" key="1">
    <citation type="journal article" date="2020" name="Stud. Mycol.">
        <title>101 Dothideomycetes genomes: a test case for predicting lifestyles and emergence of pathogens.</title>
        <authorList>
            <person name="Haridas S."/>
            <person name="Albert R."/>
            <person name="Binder M."/>
            <person name="Bloem J."/>
            <person name="Labutti K."/>
            <person name="Salamov A."/>
            <person name="Andreopoulos B."/>
            <person name="Baker S."/>
            <person name="Barry K."/>
            <person name="Bills G."/>
            <person name="Bluhm B."/>
            <person name="Cannon C."/>
            <person name="Castanera R."/>
            <person name="Culley D."/>
            <person name="Daum C."/>
            <person name="Ezra D."/>
            <person name="Gonzalez J."/>
            <person name="Henrissat B."/>
            <person name="Kuo A."/>
            <person name="Liang C."/>
            <person name="Lipzen A."/>
            <person name="Lutzoni F."/>
            <person name="Magnuson J."/>
            <person name="Mondo S."/>
            <person name="Nolan M."/>
            <person name="Ohm R."/>
            <person name="Pangilinan J."/>
            <person name="Park H.-J."/>
            <person name="Ramirez L."/>
            <person name="Alfaro M."/>
            <person name="Sun H."/>
            <person name="Tritt A."/>
            <person name="Yoshinaga Y."/>
            <person name="Zwiers L.-H."/>
            <person name="Turgeon B."/>
            <person name="Goodwin S."/>
            <person name="Spatafora J."/>
            <person name="Crous P."/>
            <person name="Grigoriev I."/>
        </authorList>
    </citation>
    <scope>NUCLEOTIDE SEQUENCE</scope>
    <source>
        <strain evidence="7">HMLAC05119</strain>
    </source>
</reference>